<evidence type="ECO:0000256" key="3">
    <source>
        <dbReference type="ARBA" id="ARBA00023125"/>
    </source>
</evidence>
<dbReference type="PANTHER" id="PTHR30537:SF3">
    <property type="entry name" value="TRANSCRIPTIONAL REGULATORY PROTEIN"/>
    <property type="match status" value="1"/>
</dbReference>
<keyword evidence="7" id="KW-1185">Reference proteome</keyword>
<dbReference type="Pfam" id="PF03466">
    <property type="entry name" value="LysR_substrate"/>
    <property type="match status" value="1"/>
</dbReference>
<dbReference type="PANTHER" id="PTHR30537">
    <property type="entry name" value="HTH-TYPE TRANSCRIPTIONAL REGULATOR"/>
    <property type="match status" value="1"/>
</dbReference>
<comment type="similarity">
    <text evidence="1">Belongs to the LysR transcriptional regulatory family.</text>
</comment>
<evidence type="ECO:0000256" key="4">
    <source>
        <dbReference type="ARBA" id="ARBA00023163"/>
    </source>
</evidence>
<dbReference type="InterPro" id="IPR000847">
    <property type="entry name" value="LysR_HTH_N"/>
</dbReference>
<feature type="domain" description="HTH lysR-type" evidence="5">
    <location>
        <begin position="4"/>
        <end position="61"/>
    </location>
</feature>
<evidence type="ECO:0000259" key="5">
    <source>
        <dbReference type="PROSITE" id="PS50931"/>
    </source>
</evidence>
<dbReference type="GO" id="GO:0006351">
    <property type="term" value="P:DNA-templated transcription"/>
    <property type="evidence" value="ECO:0007669"/>
    <property type="project" value="TreeGrafter"/>
</dbReference>
<dbReference type="STRING" id="34061.B0189_07450"/>
<dbReference type="InterPro" id="IPR058163">
    <property type="entry name" value="LysR-type_TF_proteobact-type"/>
</dbReference>
<dbReference type="EMBL" id="FTNU01000009">
    <property type="protein sequence ID" value="SIR95124.1"/>
    <property type="molecule type" value="Genomic_DNA"/>
</dbReference>
<dbReference type="InterPro" id="IPR005119">
    <property type="entry name" value="LysR_subst-bd"/>
</dbReference>
<dbReference type="CDD" id="cd08422">
    <property type="entry name" value="PBP2_CrgA_like"/>
    <property type="match status" value="1"/>
</dbReference>
<keyword evidence="2" id="KW-0805">Transcription regulation</keyword>
<sequence length="288" mass="31931">MNQPSLDDIRLFVSVVQAGSLSQAAQLTGVDVSRLSRRLTQLENALGTQLINRGKKGISTNELGEQFFIHAIKMLQEADTAIDSIRKGLARPAGLLRISIATDIAHQYLLPVLDDYLVSHPDVRIELNLNQEKINIIQDGIDIAIRVGAINNDNAVARVWQMVEFGIYATADYLASHGTPQTPDELHQHKIIAQTMSLPWHFQKGLQSISITPDSYFGCNDFTITDQMIVNGLGIGKMNKKSAACHPNLVAVLTDWHIATQPVSLVYYKNRGTTPVIQSFIHWLLNKT</sequence>
<evidence type="ECO:0000313" key="6">
    <source>
        <dbReference type="EMBL" id="SIR95124.1"/>
    </source>
</evidence>
<protein>
    <submittedName>
        <fullName evidence="6">DNA-binding transcriptional regulator, LysR family</fullName>
    </submittedName>
</protein>
<evidence type="ECO:0000256" key="1">
    <source>
        <dbReference type="ARBA" id="ARBA00009437"/>
    </source>
</evidence>
<organism evidence="6 7">
    <name type="scientific">Moraxella cuniculi DSM 21768</name>
    <dbReference type="NCBI Taxonomy" id="1122245"/>
    <lineage>
        <taxon>Bacteria</taxon>
        <taxon>Pseudomonadati</taxon>
        <taxon>Pseudomonadota</taxon>
        <taxon>Gammaproteobacteria</taxon>
        <taxon>Moraxellales</taxon>
        <taxon>Moraxellaceae</taxon>
        <taxon>Moraxella</taxon>
    </lineage>
</organism>
<dbReference type="Gene3D" id="3.40.190.290">
    <property type="match status" value="1"/>
</dbReference>
<dbReference type="Gene3D" id="1.10.10.10">
    <property type="entry name" value="Winged helix-like DNA-binding domain superfamily/Winged helix DNA-binding domain"/>
    <property type="match status" value="1"/>
</dbReference>
<gene>
    <name evidence="6" type="ORF">SAMN02745664_10988</name>
</gene>
<evidence type="ECO:0000256" key="2">
    <source>
        <dbReference type="ARBA" id="ARBA00023015"/>
    </source>
</evidence>
<dbReference type="SUPFAM" id="SSF46785">
    <property type="entry name" value="Winged helix' DNA-binding domain"/>
    <property type="match status" value="1"/>
</dbReference>
<dbReference type="PROSITE" id="PS50931">
    <property type="entry name" value="HTH_LYSR"/>
    <property type="match status" value="1"/>
</dbReference>
<keyword evidence="3 6" id="KW-0238">DNA-binding</keyword>
<dbReference type="Proteomes" id="UP000187495">
    <property type="component" value="Unassembled WGS sequence"/>
</dbReference>
<dbReference type="InterPro" id="IPR036390">
    <property type="entry name" value="WH_DNA-bd_sf"/>
</dbReference>
<proteinExistence type="inferred from homology"/>
<name>A0A1N7F497_9GAMM</name>
<accession>A0A1N7F497</accession>
<dbReference type="GO" id="GO:0043565">
    <property type="term" value="F:sequence-specific DNA binding"/>
    <property type="evidence" value="ECO:0007669"/>
    <property type="project" value="TreeGrafter"/>
</dbReference>
<evidence type="ECO:0000313" key="7">
    <source>
        <dbReference type="Proteomes" id="UP000187495"/>
    </source>
</evidence>
<reference evidence="7" key="1">
    <citation type="submission" date="2017-01" db="EMBL/GenBank/DDBJ databases">
        <authorList>
            <person name="Varghese N."/>
            <person name="Submissions S."/>
        </authorList>
    </citation>
    <scope>NUCLEOTIDE SEQUENCE [LARGE SCALE GENOMIC DNA]</scope>
    <source>
        <strain evidence="7">DSM 21768</strain>
    </source>
</reference>
<dbReference type="AlphaFoldDB" id="A0A1N7F497"/>
<dbReference type="RefSeq" id="WP_076555441.1">
    <property type="nucleotide sequence ID" value="NZ_FTNU01000009.1"/>
</dbReference>
<dbReference type="SUPFAM" id="SSF53850">
    <property type="entry name" value="Periplasmic binding protein-like II"/>
    <property type="match status" value="1"/>
</dbReference>
<dbReference type="Pfam" id="PF00126">
    <property type="entry name" value="HTH_1"/>
    <property type="match status" value="1"/>
</dbReference>
<dbReference type="InterPro" id="IPR036388">
    <property type="entry name" value="WH-like_DNA-bd_sf"/>
</dbReference>
<dbReference type="GO" id="GO:0003700">
    <property type="term" value="F:DNA-binding transcription factor activity"/>
    <property type="evidence" value="ECO:0007669"/>
    <property type="project" value="InterPro"/>
</dbReference>
<keyword evidence="4" id="KW-0804">Transcription</keyword>